<dbReference type="AlphaFoldDB" id="A0AAW9QNW7"/>
<keyword evidence="1" id="KW-1133">Transmembrane helix</keyword>
<reference evidence="3 4" key="1">
    <citation type="submission" date="2024-01" db="EMBL/GenBank/DDBJ databases">
        <title>Genomic insights into the taxonomy and metabolism of the cyanobacterium Pannus brasiliensis CCIBt3594.</title>
        <authorList>
            <person name="Machado M."/>
            <person name="Botero N.B."/>
            <person name="Andreote A.P.D."/>
            <person name="Feitosa A.M.T."/>
            <person name="Popin R."/>
            <person name="Sivonen K."/>
            <person name="Fiore M.F."/>
        </authorList>
    </citation>
    <scope>NUCLEOTIDE SEQUENCE [LARGE SCALE GENOMIC DNA]</scope>
    <source>
        <strain evidence="3 4">CCIBt3594</strain>
    </source>
</reference>
<organism evidence="3 4">
    <name type="scientific">Pannus brasiliensis CCIBt3594</name>
    <dbReference type="NCBI Taxonomy" id="1427578"/>
    <lineage>
        <taxon>Bacteria</taxon>
        <taxon>Bacillati</taxon>
        <taxon>Cyanobacteriota</taxon>
        <taxon>Cyanophyceae</taxon>
        <taxon>Oscillatoriophycideae</taxon>
        <taxon>Chroococcales</taxon>
        <taxon>Microcystaceae</taxon>
        <taxon>Pannus</taxon>
    </lineage>
</organism>
<evidence type="ECO:0000313" key="3">
    <source>
        <dbReference type="EMBL" id="MEG3438778.1"/>
    </source>
</evidence>
<dbReference type="InterPro" id="IPR001173">
    <property type="entry name" value="Glyco_trans_2-like"/>
</dbReference>
<dbReference type="Pfam" id="PF00535">
    <property type="entry name" value="Glycos_transf_2"/>
    <property type="match status" value="1"/>
</dbReference>
<dbReference type="Gene3D" id="3.90.550.10">
    <property type="entry name" value="Spore Coat Polysaccharide Biosynthesis Protein SpsA, Chain A"/>
    <property type="match status" value="1"/>
</dbReference>
<dbReference type="SUPFAM" id="SSF53448">
    <property type="entry name" value="Nucleotide-diphospho-sugar transferases"/>
    <property type="match status" value="1"/>
</dbReference>
<dbReference type="Proteomes" id="UP001328733">
    <property type="component" value="Unassembled WGS sequence"/>
</dbReference>
<keyword evidence="1" id="KW-0472">Membrane</keyword>
<dbReference type="PANTHER" id="PTHR43685">
    <property type="entry name" value="GLYCOSYLTRANSFERASE"/>
    <property type="match status" value="1"/>
</dbReference>
<keyword evidence="4" id="KW-1185">Reference proteome</keyword>
<accession>A0AAW9QNW7</accession>
<protein>
    <submittedName>
        <fullName evidence="3">Glycosyltransferase family 2 protein</fullName>
    </submittedName>
</protein>
<dbReference type="CDD" id="cd00761">
    <property type="entry name" value="Glyco_tranf_GTA_type"/>
    <property type="match status" value="1"/>
</dbReference>
<proteinExistence type="predicted"/>
<evidence type="ECO:0000259" key="2">
    <source>
        <dbReference type="Pfam" id="PF00535"/>
    </source>
</evidence>
<feature type="domain" description="Glycosyltransferase 2-like" evidence="2">
    <location>
        <begin position="27"/>
        <end position="130"/>
    </location>
</feature>
<evidence type="ECO:0000256" key="1">
    <source>
        <dbReference type="SAM" id="Phobius"/>
    </source>
</evidence>
<dbReference type="InterPro" id="IPR029044">
    <property type="entry name" value="Nucleotide-diphossugar_trans"/>
</dbReference>
<dbReference type="RefSeq" id="WP_332866262.1">
    <property type="nucleotide sequence ID" value="NZ_JBAFSM010000035.1"/>
</dbReference>
<keyword evidence="1" id="KW-0812">Transmembrane</keyword>
<name>A0AAW9QNW7_9CHRO</name>
<comment type="caution">
    <text evidence="3">The sequence shown here is derived from an EMBL/GenBank/DDBJ whole genome shotgun (WGS) entry which is preliminary data.</text>
</comment>
<sequence length="327" mass="36946">MSTESLEGLPSFSIVLETENLANADIEGLSRSLHSLLEQDLSPKLAREVFLIESGDIPAPVLDRLREEFPWISVHPAPPDTGYYGAKMLGAKIATGEVIVYCDSDCVYEPRWLRALLTPFASDPEIQVVAGETSTGGAGIYGTAMALTYIFPQYSRENSIAPASGYFLNNVAFRRDFLLRYPIPDDLPLYRGNCVIHARELCRAGQTIWRQPIARAKHAPPNGFHHFFWRFLLIGNDYYWQKCLLQKYEKDSSPKREYKSDATPTANQMTGIFSSRIGGMFRNDPRHIFFFPLALPIVLSSAFLIFIGYWITAIAPEYLRAKYDEVL</sequence>
<dbReference type="EMBL" id="JBAFSM010000035">
    <property type="protein sequence ID" value="MEG3438778.1"/>
    <property type="molecule type" value="Genomic_DNA"/>
</dbReference>
<evidence type="ECO:0000313" key="4">
    <source>
        <dbReference type="Proteomes" id="UP001328733"/>
    </source>
</evidence>
<dbReference type="PANTHER" id="PTHR43685:SF2">
    <property type="entry name" value="GLYCOSYLTRANSFERASE 2-LIKE DOMAIN-CONTAINING PROTEIN"/>
    <property type="match status" value="1"/>
</dbReference>
<gene>
    <name evidence="3" type="ORF">V0288_16750</name>
</gene>
<feature type="transmembrane region" description="Helical" evidence="1">
    <location>
        <begin position="288"/>
        <end position="311"/>
    </location>
</feature>
<dbReference type="InterPro" id="IPR050834">
    <property type="entry name" value="Glycosyltransf_2"/>
</dbReference>